<gene>
    <name evidence="1" type="ORF">SAMN05443245_7667</name>
</gene>
<organism evidence="1 2">
    <name type="scientific">Paraburkholderia fungorum</name>
    <dbReference type="NCBI Taxonomy" id="134537"/>
    <lineage>
        <taxon>Bacteria</taxon>
        <taxon>Pseudomonadati</taxon>
        <taxon>Pseudomonadota</taxon>
        <taxon>Betaproteobacteria</taxon>
        <taxon>Burkholderiales</taxon>
        <taxon>Burkholderiaceae</taxon>
        <taxon>Paraburkholderia</taxon>
    </lineage>
</organism>
<evidence type="ECO:0000313" key="1">
    <source>
        <dbReference type="EMBL" id="SDR55365.1"/>
    </source>
</evidence>
<sequence length="115" mass="13397">MSHDTDITTSFLHTAEAWAEEHNRKIANGENPWEGIPEPRTYEPLPDGSWKRHIDLIYETIELQRPIMTVRNNALDKQTWENSHRAYYYLLTAERNRLLLGVLKGVDLGDDADSY</sequence>
<accession>A0A1H1K0J2</accession>
<proteinExistence type="predicted"/>
<dbReference type="RefSeq" id="WP_143026516.1">
    <property type="nucleotide sequence ID" value="NZ_FNKP01000004.1"/>
</dbReference>
<evidence type="ECO:0000313" key="2">
    <source>
        <dbReference type="Proteomes" id="UP000183487"/>
    </source>
</evidence>
<protein>
    <submittedName>
        <fullName evidence="1">Uncharacterized protein</fullName>
    </submittedName>
</protein>
<keyword evidence="2" id="KW-1185">Reference proteome</keyword>
<dbReference type="Proteomes" id="UP000183487">
    <property type="component" value="Unassembled WGS sequence"/>
</dbReference>
<reference evidence="2" key="1">
    <citation type="submission" date="2016-10" db="EMBL/GenBank/DDBJ databases">
        <authorList>
            <person name="Varghese N."/>
            <person name="Submissions S."/>
        </authorList>
    </citation>
    <scope>NUCLEOTIDE SEQUENCE [LARGE SCALE GENOMIC DNA]</scope>
    <source>
        <strain evidence="2">GAS106B</strain>
    </source>
</reference>
<dbReference type="EMBL" id="FNKP01000004">
    <property type="protein sequence ID" value="SDR55365.1"/>
    <property type="molecule type" value="Genomic_DNA"/>
</dbReference>
<name>A0A1H1K0J2_9BURK</name>
<dbReference type="AlphaFoldDB" id="A0A1H1K0J2"/>